<dbReference type="OrthoDB" id="418728at2"/>
<evidence type="ECO:0000313" key="2">
    <source>
        <dbReference type="EMBL" id="SHJ76885.1"/>
    </source>
</evidence>
<dbReference type="GO" id="GO:0016787">
    <property type="term" value="F:hydrolase activity"/>
    <property type="evidence" value="ECO:0007669"/>
    <property type="project" value="UniProtKB-KW"/>
</dbReference>
<evidence type="ECO:0000313" key="3">
    <source>
        <dbReference type="Proteomes" id="UP000184050"/>
    </source>
</evidence>
<dbReference type="InterPro" id="IPR052159">
    <property type="entry name" value="Competence_DNA_uptake"/>
</dbReference>
<dbReference type="InterPro" id="IPR036866">
    <property type="entry name" value="RibonucZ/Hydroxyglut_hydro"/>
</dbReference>
<dbReference type="RefSeq" id="WP_139279619.1">
    <property type="nucleotide sequence ID" value="NZ_FQZE01000029.1"/>
</dbReference>
<keyword evidence="3" id="KW-1185">Reference proteome</keyword>
<dbReference type="InterPro" id="IPR035681">
    <property type="entry name" value="ComA-like_MBL"/>
</dbReference>
<dbReference type="Proteomes" id="UP000184050">
    <property type="component" value="Unassembled WGS sequence"/>
</dbReference>
<accession>A0A1M6M0C5</accession>
<dbReference type="SUPFAM" id="SSF56281">
    <property type="entry name" value="Metallo-hydrolase/oxidoreductase"/>
    <property type="match status" value="1"/>
</dbReference>
<reference evidence="2 3" key="1">
    <citation type="submission" date="2016-11" db="EMBL/GenBank/DDBJ databases">
        <authorList>
            <person name="Jaros S."/>
            <person name="Januszkiewicz K."/>
            <person name="Wedrychowicz H."/>
        </authorList>
    </citation>
    <scope>NUCLEOTIDE SEQUENCE [LARGE SCALE GENOMIC DNA]</scope>
    <source>
        <strain evidence="2 3">DSM 27063</strain>
    </source>
</reference>
<dbReference type="Pfam" id="PF00753">
    <property type="entry name" value="Lactamase_B"/>
    <property type="match status" value="1"/>
</dbReference>
<dbReference type="PANTHER" id="PTHR30619:SF1">
    <property type="entry name" value="RECOMBINATION PROTEIN 2"/>
    <property type="match status" value="1"/>
</dbReference>
<sequence>MEVHFINVGQGNMVLIKIPNSKIIVKDCNITDENEERILDYVESEIGESSIDIFINSHRDGDHSRGVKKLHDKFGIKEIWDSGVAGTTIESSVYKQYMNLKRQIGKEISAKKYWTFGECKLRVMNGKNSDFDDSNDQSLVVKLEYKGSSIMLPGDTSYKSWKDFIIPNYSASSLKSTILLASHHGSISFFDDPDDKQYYYTSHIKKIAPKLTVISVGDNNTHPNPEAVKMYEKYSTGYGDKKVKLLTTKDNNTIKFEFGPNGSSKYRCNL</sequence>
<dbReference type="EMBL" id="FQZE01000029">
    <property type="protein sequence ID" value="SHJ76885.1"/>
    <property type="molecule type" value="Genomic_DNA"/>
</dbReference>
<keyword evidence="2" id="KW-0378">Hydrolase</keyword>
<dbReference type="AlphaFoldDB" id="A0A1M6M0C5"/>
<dbReference type="STRING" id="1168035.SAMN05444280_12923"/>
<gene>
    <name evidence="2" type="ORF">SAMN05444280_12923</name>
</gene>
<name>A0A1M6M0C5_9BACT</name>
<protein>
    <submittedName>
        <fullName evidence="2">Metal-dependent hydrolase, beta-lactamase superfamily II</fullName>
    </submittedName>
</protein>
<dbReference type="CDD" id="cd07731">
    <property type="entry name" value="ComA-like_MBL-fold"/>
    <property type="match status" value="1"/>
</dbReference>
<proteinExistence type="predicted"/>
<organism evidence="2 3">
    <name type="scientific">Tangfeifania diversioriginum</name>
    <dbReference type="NCBI Taxonomy" id="1168035"/>
    <lineage>
        <taxon>Bacteria</taxon>
        <taxon>Pseudomonadati</taxon>
        <taxon>Bacteroidota</taxon>
        <taxon>Bacteroidia</taxon>
        <taxon>Marinilabiliales</taxon>
        <taxon>Prolixibacteraceae</taxon>
        <taxon>Tangfeifania</taxon>
    </lineage>
</organism>
<dbReference type="Gene3D" id="3.60.15.10">
    <property type="entry name" value="Ribonuclease Z/Hydroxyacylglutathione hydrolase-like"/>
    <property type="match status" value="1"/>
</dbReference>
<dbReference type="PANTHER" id="PTHR30619">
    <property type="entry name" value="DNA INTERNALIZATION/COMPETENCE PROTEIN COMEC/REC2"/>
    <property type="match status" value="1"/>
</dbReference>
<dbReference type="InterPro" id="IPR001279">
    <property type="entry name" value="Metallo-B-lactamas"/>
</dbReference>
<evidence type="ECO:0000259" key="1">
    <source>
        <dbReference type="Pfam" id="PF00753"/>
    </source>
</evidence>
<feature type="domain" description="Metallo-beta-lactamase" evidence="1">
    <location>
        <begin position="7"/>
        <end position="160"/>
    </location>
</feature>